<dbReference type="Proteomes" id="UP001206925">
    <property type="component" value="Unassembled WGS sequence"/>
</dbReference>
<evidence type="ECO:0000313" key="3">
    <source>
        <dbReference type="Proteomes" id="UP001206925"/>
    </source>
</evidence>
<dbReference type="EMBL" id="JAMZMK010010727">
    <property type="protein sequence ID" value="KAI7730574.1"/>
    <property type="molecule type" value="Genomic_DNA"/>
</dbReference>
<evidence type="ECO:0000259" key="1">
    <source>
        <dbReference type="Pfam" id="PF11721"/>
    </source>
</evidence>
<name>A0AAD5BWM2_AMBAR</name>
<reference evidence="2" key="1">
    <citation type="submission" date="2022-06" db="EMBL/GenBank/DDBJ databases">
        <title>Uncovering the hologenomic basis of an extraordinary plant invasion.</title>
        <authorList>
            <person name="Bieker V.C."/>
            <person name="Martin M.D."/>
            <person name="Gilbert T."/>
            <person name="Hodgins K."/>
            <person name="Battlay P."/>
            <person name="Petersen B."/>
            <person name="Wilson J."/>
        </authorList>
    </citation>
    <scope>NUCLEOTIDE SEQUENCE</scope>
    <source>
        <strain evidence="2">AA19_3_7</strain>
        <tissue evidence="2">Leaf</tissue>
    </source>
</reference>
<feature type="domain" description="Malectin" evidence="1">
    <location>
        <begin position="10"/>
        <end position="195"/>
    </location>
</feature>
<protein>
    <recommendedName>
        <fullName evidence="1">Malectin domain-containing protein</fullName>
    </recommendedName>
</protein>
<sequence>MSSFASEISSLHINCGGKEVNINNTKYESDTEKKGASLYYNAGNWAFSSTGNFLDDDRDSGSYILSNTSSLHNIFTADSELYTTARKAAISLTYYGLCLMNGRYIVKLHFAEILFTQDKSFNSLGRRVFDVYVQGELKLKNFNIVKEAGGTGRAVIKMYHVIVKNNTVKIQLYWAGKGTTGIPVRGSYGPIISAISIDPIVTF</sequence>
<comment type="caution">
    <text evidence="2">The sequence shown here is derived from an EMBL/GenBank/DDBJ whole genome shotgun (WGS) entry which is preliminary data.</text>
</comment>
<dbReference type="InterPro" id="IPR021720">
    <property type="entry name" value="Malectin_dom"/>
</dbReference>
<gene>
    <name evidence="2" type="ORF">M8C21_005787</name>
</gene>
<dbReference type="Pfam" id="PF11721">
    <property type="entry name" value="Malectin"/>
    <property type="match status" value="1"/>
</dbReference>
<keyword evidence="3" id="KW-1185">Reference proteome</keyword>
<dbReference type="PANTHER" id="PTHR34081">
    <property type="entry name" value="MALECTIN DOMAIN-CONTAINING PROTEIN"/>
    <property type="match status" value="1"/>
</dbReference>
<proteinExistence type="predicted"/>
<evidence type="ECO:0000313" key="2">
    <source>
        <dbReference type="EMBL" id="KAI7730574.1"/>
    </source>
</evidence>
<dbReference type="AlphaFoldDB" id="A0AAD5BWM2"/>
<dbReference type="FunFam" id="2.60.120.430:FF:000004">
    <property type="entry name" value="Putative leucine-rich repeat receptor-like serine/threonine-protein kinase"/>
    <property type="match status" value="1"/>
</dbReference>
<organism evidence="2 3">
    <name type="scientific">Ambrosia artemisiifolia</name>
    <name type="common">Common ragweed</name>
    <dbReference type="NCBI Taxonomy" id="4212"/>
    <lineage>
        <taxon>Eukaryota</taxon>
        <taxon>Viridiplantae</taxon>
        <taxon>Streptophyta</taxon>
        <taxon>Embryophyta</taxon>
        <taxon>Tracheophyta</taxon>
        <taxon>Spermatophyta</taxon>
        <taxon>Magnoliopsida</taxon>
        <taxon>eudicotyledons</taxon>
        <taxon>Gunneridae</taxon>
        <taxon>Pentapetalae</taxon>
        <taxon>asterids</taxon>
        <taxon>campanulids</taxon>
        <taxon>Asterales</taxon>
        <taxon>Asteraceae</taxon>
        <taxon>Asteroideae</taxon>
        <taxon>Heliantheae alliance</taxon>
        <taxon>Heliantheae</taxon>
        <taxon>Ambrosia</taxon>
    </lineage>
</organism>
<dbReference type="PANTHER" id="PTHR34081:SF1">
    <property type="entry name" value="MALECTIN, LEUCINE-RICH REPEAT DOMAIN, L DOMAIN-LIKE PROTEIN-RELATED"/>
    <property type="match status" value="1"/>
</dbReference>
<accession>A0AAD5BWM2</accession>
<dbReference type="Gene3D" id="2.60.120.430">
    <property type="entry name" value="Galactose-binding lectin"/>
    <property type="match status" value="1"/>
</dbReference>